<dbReference type="Proteomes" id="UP001595384">
    <property type="component" value="Unassembled WGS sequence"/>
</dbReference>
<proteinExistence type="predicted"/>
<evidence type="ECO:0000313" key="1">
    <source>
        <dbReference type="EMBL" id="MFC3023809.1"/>
    </source>
</evidence>
<accession>A0ABV7CBP2</accession>
<sequence length="202" mass="23774">MINFDYTVINESKSSNLDKIKGLYNEKLQLLNKLLEEFNNNKNNPNFDFQEHYSNNYASHFASIGGKISGCVRNYKNILMLSILEYLKNEYENSIGYFTLTMYEGLSKVLFDISPTMKGLLTLLNKNNLNSKLQNKKKKFGFHISKMKFDKVLEKEVIEEVKSFFEIQYSDFLKERKKLRNDLISKENEIKIFLKDNKNNGE</sequence>
<dbReference type="EMBL" id="JBHRSE010000055">
    <property type="protein sequence ID" value="MFC3023809.1"/>
    <property type="molecule type" value="Genomic_DNA"/>
</dbReference>
<reference evidence="2" key="1">
    <citation type="journal article" date="2019" name="Int. J. Syst. Evol. Microbiol.">
        <title>The Global Catalogue of Microorganisms (GCM) 10K type strain sequencing project: providing services to taxonomists for standard genome sequencing and annotation.</title>
        <authorList>
            <consortium name="The Broad Institute Genomics Platform"/>
            <consortium name="The Broad Institute Genome Sequencing Center for Infectious Disease"/>
            <person name="Wu L."/>
            <person name="Ma J."/>
        </authorList>
    </citation>
    <scope>NUCLEOTIDE SEQUENCE [LARGE SCALE GENOMIC DNA]</scope>
    <source>
        <strain evidence="2">KCTC 62784</strain>
    </source>
</reference>
<protein>
    <submittedName>
        <fullName evidence="1">Uncharacterized protein</fullName>
    </submittedName>
</protein>
<dbReference type="RefSeq" id="WP_123015043.1">
    <property type="nucleotide sequence ID" value="NZ_AP024911.1"/>
</dbReference>
<comment type="caution">
    <text evidence="1">The sequence shown here is derived from an EMBL/GenBank/DDBJ whole genome shotgun (WGS) entry which is preliminary data.</text>
</comment>
<gene>
    <name evidence="1" type="ORF">ACFODT_08225</name>
</gene>
<keyword evidence="2" id="KW-1185">Reference proteome</keyword>
<evidence type="ECO:0000313" key="2">
    <source>
        <dbReference type="Proteomes" id="UP001595384"/>
    </source>
</evidence>
<name>A0ABV7CBP2_9VIBR</name>
<organism evidence="1 2">
    <name type="scientific">Vibrio zhugei</name>
    <dbReference type="NCBI Taxonomy" id="2479546"/>
    <lineage>
        <taxon>Bacteria</taxon>
        <taxon>Pseudomonadati</taxon>
        <taxon>Pseudomonadota</taxon>
        <taxon>Gammaproteobacteria</taxon>
        <taxon>Vibrionales</taxon>
        <taxon>Vibrionaceae</taxon>
        <taxon>Vibrio</taxon>
    </lineage>
</organism>